<dbReference type="Gene3D" id="1.10.260.40">
    <property type="entry name" value="lambda repressor-like DNA-binding domains"/>
    <property type="match status" value="1"/>
</dbReference>
<dbReference type="STRING" id="1121322.SAMN02745136_02922"/>
<name>A0A1M6TYP8_9FIRM</name>
<evidence type="ECO:0000313" key="3">
    <source>
        <dbReference type="EMBL" id="SHK62004.1"/>
    </source>
</evidence>
<feature type="domain" description="HTH cro/C1-type" evidence="2">
    <location>
        <begin position="7"/>
        <end position="61"/>
    </location>
</feature>
<dbReference type="Proteomes" id="UP000184386">
    <property type="component" value="Unassembled WGS sequence"/>
</dbReference>
<dbReference type="RefSeq" id="WP_073277181.1">
    <property type="nucleotide sequence ID" value="NZ_FRAC01000014.1"/>
</dbReference>
<accession>A0A1M6TYP8</accession>
<dbReference type="OrthoDB" id="9805654at2"/>
<dbReference type="SUPFAM" id="SSF47413">
    <property type="entry name" value="lambda repressor-like DNA-binding domains"/>
    <property type="match status" value="1"/>
</dbReference>
<dbReference type="InterPro" id="IPR010982">
    <property type="entry name" value="Lambda_DNA-bd_dom_sf"/>
</dbReference>
<dbReference type="CDD" id="cd00093">
    <property type="entry name" value="HTH_XRE"/>
    <property type="match status" value="1"/>
</dbReference>
<gene>
    <name evidence="3" type="ORF">SAMN02745136_02922</name>
</gene>
<reference evidence="3 4" key="1">
    <citation type="submission" date="2016-11" db="EMBL/GenBank/DDBJ databases">
        <authorList>
            <person name="Jaros S."/>
            <person name="Januszkiewicz K."/>
            <person name="Wedrychowicz H."/>
        </authorList>
    </citation>
    <scope>NUCLEOTIDE SEQUENCE [LARGE SCALE GENOMIC DNA]</scope>
    <source>
        <strain evidence="3 4">DSM 15929</strain>
    </source>
</reference>
<dbReference type="PROSITE" id="PS50943">
    <property type="entry name" value="HTH_CROC1"/>
    <property type="match status" value="1"/>
</dbReference>
<dbReference type="GO" id="GO:0003677">
    <property type="term" value="F:DNA binding"/>
    <property type="evidence" value="ECO:0007669"/>
    <property type="project" value="UniProtKB-KW"/>
</dbReference>
<dbReference type="PANTHER" id="PTHR46558">
    <property type="entry name" value="TRACRIPTIONAL REGULATORY PROTEIN-RELATED-RELATED"/>
    <property type="match status" value="1"/>
</dbReference>
<evidence type="ECO:0000313" key="4">
    <source>
        <dbReference type="Proteomes" id="UP000184386"/>
    </source>
</evidence>
<dbReference type="InterPro" id="IPR001387">
    <property type="entry name" value="Cro/C1-type_HTH"/>
</dbReference>
<evidence type="ECO:0000256" key="1">
    <source>
        <dbReference type="ARBA" id="ARBA00023125"/>
    </source>
</evidence>
<dbReference type="EMBL" id="FRAC01000014">
    <property type="protein sequence ID" value="SHK62004.1"/>
    <property type="molecule type" value="Genomic_DNA"/>
</dbReference>
<dbReference type="AlphaFoldDB" id="A0A1M6TYP8"/>
<sequence>MDIGKQIKTLRLGKALTQTGMAEILGVSKSTMSNYERNISTPDPDTLRKIASYFDVTVDYLFNDMTDSPRDIIKEGTAYHPDKALNKDEWNAISYYRRLSDEQKDFIKGQMIQLYQKSSSSNKG</sequence>
<evidence type="ECO:0000259" key="2">
    <source>
        <dbReference type="PROSITE" id="PS50943"/>
    </source>
</evidence>
<keyword evidence="4" id="KW-1185">Reference proteome</keyword>
<dbReference type="SMART" id="SM00530">
    <property type="entry name" value="HTH_XRE"/>
    <property type="match status" value="1"/>
</dbReference>
<keyword evidence="1" id="KW-0238">DNA-binding</keyword>
<dbReference type="Pfam" id="PF01381">
    <property type="entry name" value="HTH_3"/>
    <property type="match status" value="1"/>
</dbReference>
<protein>
    <submittedName>
        <fullName evidence="3">Transcriptional regulator, contains XRE-family HTH domain</fullName>
    </submittedName>
</protein>
<proteinExistence type="predicted"/>
<dbReference type="PANTHER" id="PTHR46558:SF11">
    <property type="entry name" value="HTH-TYPE TRANSCRIPTIONAL REGULATOR XRE"/>
    <property type="match status" value="1"/>
</dbReference>
<organism evidence="3 4">
    <name type="scientific">Anaerocolumna jejuensis DSM 15929</name>
    <dbReference type="NCBI Taxonomy" id="1121322"/>
    <lineage>
        <taxon>Bacteria</taxon>
        <taxon>Bacillati</taxon>
        <taxon>Bacillota</taxon>
        <taxon>Clostridia</taxon>
        <taxon>Lachnospirales</taxon>
        <taxon>Lachnospiraceae</taxon>
        <taxon>Anaerocolumna</taxon>
    </lineage>
</organism>